<geneLocation type="plasmid" evidence="1">
    <name>unnamed5</name>
</geneLocation>
<evidence type="ECO:0000313" key="2">
    <source>
        <dbReference type="Proteomes" id="UP001155820"/>
    </source>
</evidence>
<dbReference type="RefSeq" id="WP_172873272.1">
    <property type="nucleotide sequence ID" value="NZ_JABRWL010000003.1"/>
</dbReference>
<dbReference type="Proteomes" id="UP001155820">
    <property type="component" value="Unassembled WGS sequence"/>
</dbReference>
<proteinExistence type="predicted"/>
<organism evidence="1 2">
    <name type="scientific">Agrobacterium pusense</name>
    <dbReference type="NCBI Taxonomy" id="648995"/>
    <lineage>
        <taxon>Bacteria</taxon>
        <taxon>Pseudomonadati</taxon>
        <taxon>Pseudomonadota</taxon>
        <taxon>Alphaproteobacteria</taxon>
        <taxon>Hyphomicrobiales</taxon>
        <taxon>Rhizobiaceae</taxon>
        <taxon>Rhizobium/Agrobacterium group</taxon>
        <taxon>Agrobacterium</taxon>
    </lineage>
</organism>
<dbReference type="AlphaFoldDB" id="A0AA44IY80"/>
<gene>
    <name evidence="1" type="ORF">FOB26_04400</name>
</gene>
<keyword evidence="1" id="KW-0614">Plasmid</keyword>
<comment type="caution">
    <text evidence="1">The sequence shown here is derived from an EMBL/GenBank/DDBJ whole genome shotgun (WGS) entry which is preliminary data.</text>
</comment>
<keyword evidence="2" id="KW-1185">Reference proteome</keyword>
<evidence type="ECO:0000313" key="1">
    <source>
        <dbReference type="EMBL" id="NRF18356.1"/>
    </source>
</evidence>
<dbReference type="EMBL" id="JABRWM010000005">
    <property type="protein sequence ID" value="NRF18356.1"/>
    <property type="molecule type" value="Genomic_DNA"/>
</dbReference>
<reference evidence="1" key="1">
    <citation type="submission" date="2019-07" db="EMBL/GenBank/DDBJ databases">
        <title>FDA dAtabase for Regulatory Grade micrObial Sequences (FDA-ARGOS): Supporting development and validation of Infectious Disease Dx tests.</title>
        <authorList>
            <person name="Bachman M."/>
            <person name="Young C."/>
            <person name="Tallon L."/>
            <person name="Sadzewicz L."/>
            <person name="Vavikolanu K."/>
            <person name="Mehta A."/>
            <person name="Aluvathingal J."/>
            <person name="Nadendla S."/>
            <person name="Nandy P."/>
            <person name="Geyer C."/>
            <person name="Yan Y."/>
            <person name="Sichtig H."/>
        </authorList>
    </citation>
    <scope>NUCLEOTIDE SEQUENCE</scope>
    <source>
        <strain evidence="1">FDAARGOS_618</strain>
        <plasmid evidence="1">unnamed5</plasmid>
    </source>
</reference>
<sequence length="103" mass="11755">MHIEKVRVEDEHVSPRGFKCLCTFNVQITEGLMLYDMQLVAAPDGKYLVIPPKSISGAPLCSLSPSLRDEIAELARIMIVKNYAQQAGDWFNKNYFNHQKKTR</sequence>
<accession>A0AA44IY80</accession>
<protein>
    <submittedName>
        <fullName evidence="1">Uncharacterized protein</fullName>
    </submittedName>
</protein>
<name>A0AA44IY80_9HYPH</name>